<dbReference type="EC" id="1.6.5.11" evidence="9"/>
<comment type="similarity">
    <text evidence="2">Belongs to the complex I subunit 4 family.</text>
</comment>
<dbReference type="Proteomes" id="UP000242637">
    <property type="component" value="Chromosome 1"/>
</dbReference>
<dbReference type="OrthoDB" id="9811798at2"/>
<evidence type="ECO:0000256" key="2">
    <source>
        <dbReference type="ARBA" id="ARBA00009025"/>
    </source>
</evidence>
<evidence type="ECO:0000313" key="10">
    <source>
        <dbReference type="Proteomes" id="UP000242637"/>
    </source>
</evidence>
<dbReference type="STRING" id="1121387.GCA_000429885_00488"/>
<dbReference type="EMBL" id="LT906453">
    <property type="protein sequence ID" value="SNV24770.1"/>
    <property type="molecule type" value="Genomic_DNA"/>
</dbReference>
<dbReference type="InterPro" id="IPR001750">
    <property type="entry name" value="ND/Mrp_TM"/>
</dbReference>
<feature type="transmembrane region" description="Helical" evidence="7">
    <location>
        <begin position="210"/>
        <end position="226"/>
    </location>
</feature>
<feature type="transmembrane region" description="Helical" evidence="7">
    <location>
        <begin position="279"/>
        <end position="300"/>
    </location>
</feature>
<evidence type="ECO:0000256" key="1">
    <source>
        <dbReference type="ARBA" id="ARBA00004127"/>
    </source>
</evidence>
<evidence type="ECO:0000256" key="5">
    <source>
        <dbReference type="ARBA" id="ARBA00023136"/>
    </source>
</evidence>
<dbReference type="InterPro" id="IPR010227">
    <property type="entry name" value="NADH_Q_OxRdtase_chainM/4"/>
</dbReference>
<evidence type="ECO:0000256" key="3">
    <source>
        <dbReference type="ARBA" id="ARBA00022692"/>
    </source>
</evidence>
<keyword evidence="3 6" id="KW-0812">Transmembrane</keyword>
<evidence type="ECO:0000259" key="8">
    <source>
        <dbReference type="Pfam" id="PF00361"/>
    </source>
</evidence>
<sequence>MTTFPWLTTLGLIPLVGALAVAFMGRAASGRIVALGVSLVTLAVSVGAALQFNPSSPEQFQLAELHPWIPQWGISYALGVDGMALALIVMGAILVPVCILAAWDDVPEGGTRQNRYFAWMLFLEAMIVGVFAATDVVLFYVFFEVMLIPVFFLIGSYGGPGRRAAAMKFLLFSLTGGLIMLVAVLALFPLGPGGDTAFLVSSLTGLKLDPGIEMLLFCGFFIAFAIKAPMWPVHTWLPEASTESRPATAVLLVGVLDKVGTFGMIRFCLQMFPEASKQAAPYVIALAVISILYGAVLAVGSNDIMRFIAYTSISHFGFIILGIFAFTPVAGSGAVLYMVNHGFSTAGLFLVAGMLISRGGSKYRDAYGGWQRVTPVLAGAFLISGLSTLALPGLGSFVSEYMVLVGSYATSPIAAVVAATALILAAVYVLITYQRIFTGARPTDRADVPDLTVREKWVVAPIIVAFLLLGFYPKVALDVVNPSVTQTMSVVGVATSSTTAPSIGSDR</sequence>
<feature type="transmembrane region" description="Helical" evidence="7">
    <location>
        <begin position="457"/>
        <end position="475"/>
    </location>
</feature>
<evidence type="ECO:0000256" key="7">
    <source>
        <dbReference type="SAM" id="Phobius"/>
    </source>
</evidence>
<dbReference type="GO" id="GO:0042773">
    <property type="term" value="P:ATP synthesis coupled electron transport"/>
    <property type="evidence" value="ECO:0007669"/>
    <property type="project" value="InterPro"/>
</dbReference>
<feature type="transmembrane region" description="Helical" evidence="7">
    <location>
        <begin position="139"/>
        <end position="157"/>
    </location>
</feature>
<dbReference type="GO" id="GO:0012505">
    <property type="term" value="C:endomembrane system"/>
    <property type="evidence" value="ECO:0007669"/>
    <property type="project" value="UniProtKB-SubCell"/>
</dbReference>
<gene>
    <name evidence="9" type="primary">nuoM</name>
    <name evidence="9" type="ORF">SAMEA4475696_02120</name>
</gene>
<proteinExistence type="inferred from homology"/>
<name>A0A239VSH3_9MICO</name>
<dbReference type="GO" id="GO:0003954">
    <property type="term" value="F:NADH dehydrogenase activity"/>
    <property type="evidence" value="ECO:0007669"/>
    <property type="project" value="TreeGrafter"/>
</dbReference>
<keyword evidence="9" id="KW-0560">Oxidoreductase</keyword>
<feature type="transmembrane region" description="Helical" evidence="7">
    <location>
        <begin position="72"/>
        <end position="103"/>
    </location>
</feature>
<dbReference type="GO" id="GO:0016020">
    <property type="term" value="C:membrane"/>
    <property type="evidence" value="ECO:0007669"/>
    <property type="project" value="UniProtKB-SubCell"/>
</dbReference>
<dbReference type="NCBIfam" id="NF004500">
    <property type="entry name" value="PRK05846.1-4"/>
    <property type="match status" value="1"/>
</dbReference>
<feature type="transmembrane region" description="Helical" evidence="7">
    <location>
        <begin position="169"/>
        <end position="190"/>
    </location>
</feature>
<dbReference type="AlphaFoldDB" id="A0A239VSH3"/>
<dbReference type="GO" id="GO:0048039">
    <property type="term" value="F:ubiquinone binding"/>
    <property type="evidence" value="ECO:0007669"/>
    <property type="project" value="TreeGrafter"/>
</dbReference>
<protein>
    <submittedName>
        <fullName evidence="9">NADH-quinone oxidoreductase subunit M</fullName>
        <ecNumber evidence="9">1.6.5.11</ecNumber>
    </submittedName>
</protein>
<dbReference type="KEGG" id="dco:SAMEA4475696_2120"/>
<dbReference type="PRINTS" id="PR01437">
    <property type="entry name" value="NUOXDRDTASE4"/>
</dbReference>
<feature type="transmembrane region" description="Helical" evidence="7">
    <location>
        <begin position="335"/>
        <end position="356"/>
    </location>
</feature>
<dbReference type="RefSeq" id="WP_028326589.1">
    <property type="nucleotide sequence ID" value="NZ_JAAFNI010000001.1"/>
</dbReference>
<dbReference type="GO" id="GO:0015990">
    <property type="term" value="P:electron transport coupled proton transport"/>
    <property type="evidence" value="ECO:0007669"/>
    <property type="project" value="TreeGrafter"/>
</dbReference>
<keyword evidence="10" id="KW-1185">Reference proteome</keyword>
<dbReference type="Pfam" id="PF00361">
    <property type="entry name" value="Proton_antipo_M"/>
    <property type="match status" value="1"/>
</dbReference>
<feature type="transmembrane region" description="Helical" evidence="7">
    <location>
        <begin position="307"/>
        <end position="329"/>
    </location>
</feature>
<reference evidence="9 10" key="1">
    <citation type="submission" date="2017-06" db="EMBL/GenBank/DDBJ databases">
        <authorList>
            <consortium name="Pathogen Informatics"/>
        </authorList>
    </citation>
    <scope>NUCLEOTIDE SEQUENCE [LARGE SCALE GENOMIC DNA]</scope>
    <source>
        <strain evidence="9 10">NCTC13039</strain>
    </source>
</reference>
<feature type="transmembrane region" description="Helical" evidence="7">
    <location>
        <begin position="376"/>
        <end position="398"/>
    </location>
</feature>
<dbReference type="InterPro" id="IPR003918">
    <property type="entry name" value="NADH_UbQ_OxRdtase"/>
</dbReference>
<dbReference type="GeneID" id="63460298"/>
<accession>A0A239VSH3</accession>
<evidence type="ECO:0000256" key="6">
    <source>
        <dbReference type="RuleBase" id="RU000320"/>
    </source>
</evidence>
<organism evidence="9 10">
    <name type="scientific">Dermatophilus congolensis</name>
    <dbReference type="NCBI Taxonomy" id="1863"/>
    <lineage>
        <taxon>Bacteria</taxon>
        <taxon>Bacillati</taxon>
        <taxon>Actinomycetota</taxon>
        <taxon>Actinomycetes</taxon>
        <taxon>Micrococcales</taxon>
        <taxon>Dermatophilaceae</taxon>
        <taxon>Dermatophilus</taxon>
    </lineage>
</organism>
<keyword evidence="5 7" id="KW-0472">Membrane</keyword>
<feature type="transmembrane region" description="Helical" evidence="7">
    <location>
        <begin position="32"/>
        <end position="52"/>
    </location>
</feature>
<dbReference type="PANTHER" id="PTHR43507:SF1">
    <property type="entry name" value="NADH-UBIQUINONE OXIDOREDUCTASE CHAIN 4"/>
    <property type="match status" value="1"/>
</dbReference>
<dbReference type="PANTHER" id="PTHR43507">
    <property type="entry name" value="NADH-UBIQUINONE OXIDOREDUCTASE CHAIN 4"/>
    <property type="match status" value="1"/>
</dbReference>
<evidence type="ECO:0000313" key="9">
    <source>
        <dbReference type="EMBL" id="SNV24770.1"/>
    </source>
</evidence>
<feature type="transmembrane region" description="Helical" evidence="7">
    <location>
        <begin position="6"/>
        <end position="25"/>
    </location>
</feature>
<keyword evidence="4 7" id="KW-1133">Transmembrane helix</keyword>
<comment type="subcellular location">
    <subcellularLocation>
        <location evidence="1">Endomembrane system</location>
        <topology evidence="1">Multi-pass membrane protein</topology>
    </subcellularLocation>
    <subcellularLocation>
        <location evidence="6">Membrane</location>
        <topology evidence="6">Multi-pass membrane protein</topology>
    </subcellularLocation>
</comment>
<feature type="transmembrane region" description="Helical" evidence="7">
    <location>
        <begin position="247"/>
        <end position="267"/>
    </location>
</feature>
<feature type="transmembrane region" description="Helical" evidence="7">
    <location>
        <begin position="115"/>
        <end position="133"/>
    </location>
</feature>
<feature type="transmembrane region" description="Helical" evidence="7">
    <location>
        <begin position="413"/>
        <end position="436"/>
    </location>
</feature>
<evidence type="ECO:0000256" key="4">
    <source>
        <dbReference type="ARBA" id="ARBA00022989"/>
    </source>
</evidence>
<dbReference type="NCBIfam" id="TIGR01972">
    <property type="entry name" value="NDH_I_M"/>
    <property type="match status" value="1"/>
</dbReference>
<dbReference type="GO" id="GO:0008137">
    <property type="term" value="F:NADH dehydrogenase (ubiquinone) activity"/>
    <property type="evidence" value="ECO:0007669"/>
    <property type="project" value="InterPro"/>
</dbReference>
<feature type="domain" description="NADH:quinone oxidoreductase/Mrp antiporter transmembrane" evidence="8">
    <location>
        <begin position="133"/>
        <end position="420"/>
    </location>
</feature>